<name>A0A7S4D1H1_9EUGL</name>
<keyword evidence="9 16" id="KW-0249">Electron transport</keyword>
<keyword evidence="6 16" id="KW-0479">Metal-binding</keyword>
<keyword evidence="5 16" id="KW-0812">Transmembrane</keyword>
<dbReference type="GO" id="GO:0010230">
    <property type="term" value="P:alternative respiration"/>
    <property type="evidence" value="ECO:0007669"/>
    <property type="project" value="TreeGrafter"/>
</dbReference>
<evidence type="ECO:0000256" key="6">
    <source>
        <dbReference type="ARBA" id="ARBA00022723"/>
    </source>
</evidence>
<dbReference type="InterPro" id="IPR002680">
    <property type="entry name" value="AOX"/>
</dbReference>
<dbReference type="CDD" id="cd01053">
    <property type="entry name" value="AOX"/>
    <property type="match status" value="1"/>
</dbReference>
<evidence type="ECO:0000256" key="11">
    <source>
        <dbReference type="ARBA" id="ARBA00023002"/>
    </source>
</evidence>
<comment type="cofactor">
    <cofactor evidence="16">
        <name>Fe cation</name>
        <dbReference type="ChEBI" id="CHEBI:24875"/>
    </cofactor>
    <text evidence="16">Binds 2 iron ions per subunit.</text>
</comment>
<keyword evidence="10 17" id="KW-1133">Transmembrane helix</keyword>
<sequence length="345" mass="38910">MFAISRSARAFHSQRAVGMGLWSGCRAFTSPAAGAADRKAQRAEAQAELNQFLYGHVPASSVQEEYAKGGVMSDADLPRPAMPLHSNNFRFFKNPLYTSEQVQNVKITHRPPMGVMDRVALSSVGVMRTAFDKTTGYPNLKSERDWLHRILFLETVAGVPGFVAGMFRHLRSLRRLQRDQGWIHTLLEEAENERMHLLTFMHLKQPGILFRIAVLLTQGVFANGFILAYLLSPQLCHRFVGYLEEEAVRTYTHCLQVIDTPGSALHEWTWQPAPDLAKEYWRLASDATMRDVIEVVRADEACHRHVNHVFSSIDYDNRNPFGPQGISELGTAPCEKEVLEAPKAH</sequence>
<evidence type="ECO:0000256" key="17">
    <source>
        <dbReference type="SAM" id="Phobius"/>
    </source>
</evidence>
<evidence type="ECO:0000256" key="12">
    <source>
        <dbReference type="ARBA" id="ARBA00023004"/>
    </source>
</evidence>
<evidence type="ECO:0000256" key="9">
    <source>
        <dbReference type="ARBA" id="ARBA00022982"/>
    </source>
</evidence>
<comment type="subcellular location">
    <subcellularLocation>
        <location evidence="1">Mitochondrion inner membrane</location>
    </subcellularLocation>
</comment>
<gene>
    <name evidence="18" type="ORF">EGYM00163_LOCUS24271</name>
</gene>
<dbReference type="FunFam" id="1.20.1260.140:FF:000002">
    <property type="entry name" value="Alternative oxidase"/>
    <property type="match status" value="1"/>
</dbReference>
<dbReference type="PANTHER" id="PTHR31803:SF3">
    <property type="entry name" value="ALTERNATIVE OXIDASE"/>
    <property type="match status" value="1"/>
</dbReference>
<dbReference type="InterPro" id="IPR038659">
    <property type="entry name" value="AOX_sf"/>
</dbReference>
<evidence type="ECO:0000256" key="10">
    <source>
        <dbReference type="ARBA" id="ARBA00022989"/>
    </source>
</evidence>
<dbReference type="GO" id="GO:0005743">
    <property type="term" value="C:mitochondrial inner membrane"/>
    <property type="evidence" value="ECO:0007669"/>
    <property type="project" value="UniProtKB-SubCell"/>
</dbReference>
<dbReference type="GO" id="GO:0046872">
    <property type="term" value="F:metal ion binding"/>
    <property type="evidence" value="ECO:0007669"/>
    <property type="project" value="UniProtKB-UniRule"/>
</dbReference>
<dbReference type="EC" id="1.-.-.-" evidence="16"/>
<accession>A0A7S4D1H1</accession>
<evidence type="ECO:0000256" key="1">
    <source>
        <dbReference type="ARBA" id="ARBA00004273"/>
    </source>
</evidence>
<keyword evidence="11 16" id="KW-0560">Oxidoreductase</keyword>
<evidence type="ECO:0000256" key="13">
    <source>
        <dbReference type="ARBA" id="ARBA00023128"/>
    </source>
</evidence>
<reference evidence="18" key="1">
    <citation type="submission" date="2021-01" db="EMBL/GenBank/DDBJ databases">
        <authorList>
            <person name="Corre E."/>
            <person name="Pelletier E."/>
            <person name="Niang G."/>
            <person name="Scheremetjew M."/>
            <person name="Finn R."/>
            <person name="Kale V."/>
            <person name="Holt S."/>
            <person name="Cochrane G."/>
            <person name="Meng A."/>
            <person name="Brown T."/>
            <person name="Cohen L."/>
        </authorList>
    </citation>
    <scope>NUCLEOTIDE SEQUENCE</scope>
    <source>
        <strain evidence="18">CCMP1594</strain>
    </source>
</reference>
<comment type="similarity">
    <text evidence="2 16">Belongs to the alternative oxidase family.</text>
</comment>
<dbReference type="GO" id="GO:0098803">
    <property type="term" value="C:respiratory chain complex"/>
    <property type="evidence" value="ECO:0007669"/>
    <property type="project" value="UniProtKB-UniRule"/>
</dbReference>
<evidence type="ECO:0000256" key="4">
    <source>
        <dbReference type="ARBA" id="ARBA00022660"/>
    </source>
</evidence>
<evidence type="ECO:0000313" key="18">
    <source>
        <dbReference type="EMBL" id="CAE0813120.1"/>
    </source>
</evidence>
<evidence type="ECO:0000256" key="16">
    <source>
        <dbReference type="RuleBase" id="RU003779"/>
    </source>
</evidence>
<dbReference type="GO" id="GO:0009916">
    <property type="term" value="F:alternative oxidase activity"/>
    <property type="evidence" value="ECO:0007669"/>
    <property type="project" value="UniProtKB-UniRule"/>
</dbReference>
<evidence type="ECO:0000256" key="8">
    <source>
        <dbReference type="ARBA" id="ARBA00022946"/>
    </source>
</evidence>
<organism evidence="18">
    <name type="scientific">Eutreptiella gymnastica</name>
    <dbReference type="NCBI Taxonomy" id="73025"/>
    <lineage>
        <taxon>Eukaryota</taxon>
        <taxon>Discoba</taxon>
        <taxon>Euglenozoa</taxon>
        <taxon>Euglenida</taxon>
        <taxon>Spirocuta</taxon>
        <taxon>Euglenophyceae</taxon>
        <taxon>Eutreptiales</taxon>
        <taxon>Eutreptiaceae</taxon>
        <taxon>Eutreptiella</taxon>
    </lineage>
</organism>
<keyword evidence="4 16" id="KW-0679">Respiratory chain</keyword>
<protein>
    <recommendedName>
        <fullName evidence="16">Alternative oxidase</fullName>
        <ecNumber evidence="16">1.-.-.-</ecNumber>
    </recommendedName>
</protein>
<evidence type="ECO:0000256" key="5">
    <source>
        <dbReference type="ARBA" id="ARBA00022692"/>
    </source>
</evidence>
<dbReference type="PANTHER" id="PTHR31803">
    <property type="entry name" value="ALTERNATIVE OXIDASE"/>
    <property type="match status" value="1"/>
</dbReference>
<dbReference type="Pfam" id="PF01786">
    <property type="entry name" value="AOX"/>
    <property type="match status" value="1"/>
</dbReference>
<keyword evidence="8" id="KW-0809">Transit peptide</keyword>
<proteinExistence type="inferred from homology"/>
<dbReference type="AlphaFoldDB" id="A0A7S4D1H1"/>
<keyword evidence="12 16" id="KW-0408">Iron</keyword>
<evidence type="ECO:0000256" key="2">
    <source>
        <dbReference type="ARBA" id="ARBA00008388"/>
    </source>
</evidence>
<evidence type="ECO:0000256" key="7">
    <source>
        <dbReference type="ARBA" id="ARBA00022792"/>
    </source>
</evidence>
<keyword evidence="3" id="KW-0813">Transport</keyword>
<dbReference type="Gene3D" id="1.20.1260.140">
    <property type="entry name" value="Alternative oxidase"/>
    <property type="match status" value="1"/>
</dbReference>
<keyword evidence="14 16" id="KW-0472">Membrane</keyword>
<keyword evidence="7" id="KW-0999">Mitochondrion inner membrane</keyword>
<dbReference type="EMBL" id="HBJA01069116">
    <property type="protein sequence ID" value="CAE0813120.1"/>
    <property type="molecule type" value="Transcribed_RNA"/>
</dbReference>
<evidence type="ECO:0000256" key="3">
    <source>
        <dbReference type="ARBA" id="ARBA00022448"/>
    </source>
</evidence>
<comment type="function">
    <text evidence="15">Catalyzes cyanide-resistant oxygen consumption. May increase respiration when the cytochrome respiratory pathway is restricted, or in response to low temperatures.</text>
</comment>
<feature type="transmembrane region" description="Helical" evidence="17">
    <location>
        <begin position="208"/>
        <end position="231"/>
    </location>
</feature>
<evidence type="ECO:0000256" key="14">
    <source>
        <dbReference type="ARBA" id="ARBA00023136"/>
    </source>
</evidence>
<evidence type="ECO:0000256" key="15">
    <source>
        <dbReference type="ARBA" id="ARBA00025285"/>
    </source>
</evidence>
<keyword evidence="13" id="KW-0496">Mitochondrion</keyword>